<dbReference type="NCBIfam" id="NF033546">
    <property type="entry name" value="transpos_IS21"/>
    <property type="match status" value="1"/>
</dbReference>
<feature type="compositionally biased region" description="Basic and acidic residues" evidence="2">
    <location>
        <begin position="486"/>
        <end position="499"/>
    </location>
</feature>
<evidence type="ECO:0000256" key="1">
    <source>
        <dbReference type="ARBA" id="ARBA00009277"/>
    </source>
</evidence>
<dbReference type="EMBL" id="LUUL01000009">
    <property type="protein sequence ID" value="OAI30247.1"/>
    <property type="molecule type" value="Genomic_DNA"/>
</dbReference>
<dbReference type="PROSITE" id="PS50532">
    <property type="entry name" value="HTH_IS408"/>
    <property type="match status" value="1"/>
</dbReference>
<dbReference type="GO" id="GO:0003676">
    <property type="term" value="F:nucleic acid binding"/>
    <property type="evidence" value="ECO:0007669"/>
    <property type="project" value="InterPro"/>
</dbReference>
<feature type="domain" description="HTH IS408-type" evidence="3">
    <location>
        <begin position="4"/>
        <end position="85"/>
    </location>
</feature>
<organism evidence="5 6">
    <name type="scientific">Methylomonas koyamae</name>
    <dbReference type="NCBI Taxonomy" id="702114"/>
    <lineage>
        <taxon>Bacteria</taxon>
        <taxon>Pseudomonadati</taxon>
        <taxon>Pseudomonadota</taxon>
        <taxon>Gammaproteobacteria</taxon>
        <taxon>Methylococcales</taxon>
        <taxon>Methylococcaceae</taxon>
        <taxon>Methylomonas</taxon>
    </lineage>
</organism>
<dbReference type="InterPro" id="IPR012337">
    <property type="entry name" value="RNaseH-like_sf"/>
</dbReference>
<dbReference type="AlphaFoldDB" id="A0AA91I7C2"/>
<name>A0AA91I7C2_9GAMM</name>
<keyword evidence="6" id="KW-1185">Reference proteome</keyword>
<sequence>MRKIRQVLRLHYESKLSRRQIAGSLGLSRDAVADYLTRAAAARIGWPIAEGVDDAELEQRLFPAATATKTGRKPEPDWAEIHQQLKRKDATLMVLHVEYLTEYPGGLGYSMFCLRHQEFMASLKRSMRQIHIAGEKVFVDYAGPTLPLTDRVSGFIRHVQIFVGVLGASCYTYAEGHLSQSLPNWIAAHVRMFAFFGSVPAAVVCDNLKSAVNKASRREPVVNATYQNLADHYGTVISPARPYKPKDKAKAENGVLIVERWILFRLRKRVFHSLAEINQAIAELLVDLNNRPFQKLPGCRREAFENLDRPAMNSLPASPYQYAEFHKARVGLDYHVEFDGCYYSVPYQYKKQEIELRITASTLEVLSRGRRVASHARQFGVAKVTVPEHMEAAHRHYGLWQPDQALAWAEQMGHHVRQFMAQLLIDTKTHEQGYRMHNTLKGLAKDYGEDRLNPACQRAIEIGATSVNNVRSILRNQLDRVLSTEEERQEANFEHDNVRGPRHYH</sequence>
<dbReference type="Gene3D" id="3.30.420.10">
    <property type="entry name" value="Ribonuclease H-like superfamily/Ribonuclease H"/>
    <property type="match status" value="1"/>
</dbReference>
<evidence type="ECO:0000259" key="3">
    <source>
        <dbReference type="PROSITE" id="PS50532"/>
    </source>
</evidence>
<dbReference type="SUPFAM" id="SSF88659">
    <property type="entry name" value="Sigma3 and sigma4 domains of RNA polymerase sigma factors"/>
    <property type="match status" value="1"/>
</dbReference>
<dbReference type="GO" id="GO:0015074">
    <property type="term" value="P:DNA integration"/>
    <property type="evidence" value="ECO:0007669"/>
    <property type="project" value="InterPro"/>
</dbReference>
<evidence type="ECO:0000313" key="5">
    <source>
        <dbReference type="EMBL" id="OAI30247.1"/>
    </source>
</evidence>
<dbReference type="Proteomes" id="UP000077734">
    <property type="component" value="Unassembled WGS sequence"/>
</dbReference>
<accession>A0AA91I7C2</accession>
<dbReference type="Pfam" id="PF22483">
    <property type="entry name" value="Mu-transpos_C_2"/>
    <property type="match status" value="1"/>
</dbReference>
<dbReference type="SUPFAM" id="SSF53098">
    <property type="entry name" value="Ribonuclease H-like"/>
    <property type="match status" value="1"/>
</dbReference>
<feature type="region of interest" description="Disordered" evidence="2">
    <location>
        <begin position="486"/>
        <end position="505"/>
    </location>
</feature>
<protein>
    <submittedName>
        <fullName evidence="5">Integrase</fullName>
    </submittedName>
</protein>
<dbReference type="InterPro" id="IPR001584">
    <property type="entry name" value="Integrase_cat-core"/>
</dbReference>
<dbReference type="InterPro" id="IPR013324">
    <property type="entry name" value="RNA_pol_sigma_r3/r4-like"/>
</dbReference>
<evidence type="ECO:0000259" key="4">
    <source>
        <dbReference type="PROSITE" id="PS50994"/>
    </source>
</evidence>
<dbReference type="PROSITE" id="PS50994">
    <property type="entry name" value="INTEGRASE"/>
    <property type="match status" value="1"/>
</dbReference>
<feature type="domain" description="Integrase catalytic" evidence="4">
    <location>
        <begin position="125"/>
        <end position="327"/>
    </location>
</feature>
<reference evidence="5 6" key="1">
    <citation type="submission" date="2016-03" db="EMBL/GenBank/DDBJ databases">
        <authorList>
            <person name="Heylen K."/>
            <person name="De Vos P."/>
            <person name="Vekeman B."/>
        </authorList>
    </citation>
    <scope>NUCLEOTIDE SEQUENCE [LARGE SCALE GENOMIC DNA]</scope>
    <source>
        <strain evidence="5 6">R-49807</strain>
    </source>
</reference>
<dbReference type="InterPro" id="IPR054353">
    <property type="entry name" value="IstA-like_C"/>
</dbReference>
<proteinExistence type="inferred from homology"/>
<dbReference type="PANTHER" id="PTHR35004">
    <property type="entry name" value="TRANSPOSASE RV3428C-RELATED"/>
    <property type="match status" value="1"/>
</dbReference>
<evidence type="ECO:0000256" key="2">
    <source>
        <dbReference type="SAM" id="MobiDB-lite"/>
    </source>
</evidence>
<dbReference type="PANTHER" id="PTHR35004:SF8">
    <property type="entry name" value="TRANSPOSASE RV3428C-RELATED"/>
    <property type="match status" value="1"/>
</dbReference>
<gene>
    <name evidence="5" type="ORF">A1356_21910</name>
</gene>
<dbReference type="Gene3D" id="1.10.10.60">
    <property type="entry name" value="Homeodomain-like"/>
    <property type="match status" value="1"/>
</dbReference>
<dbReference type="RefSeq" id="WP_064023737.1">
    <property type="nucleotide sequence ID" value="NZ_LUUL01000009.1"/>
</dbReference>
<dbReference type="InterPro" id="IPR036397">
    <property type="entry name" value="RNaseH_sf"/>
</dbReference>
<dbReference type="InterPro" id="IPR017895">
    <property type="entry name" value="HTH_IS408/IS1162_type"/>
</dbReference>
<dbReference type="Pfam" id="PF00665">
    <property type="entry name" value="rve"/>
    <property type="match status" value="1"/>
</dbReference>
<comment type="similarity">
    <text evidence="1">Belongs to the transposase IS21/IS408/IS1162 family.</text>
</comment>
<comment type="caution">
    <text evidence="5">The sequence shown here is derived from an EMBL/GenBank/DDBJ whole genome shotgun (WGS) entry which is preliminary data.</text>
</comment>
<evidence type="ECO:0000313" key="6">
    <source>
        <dbReference type="Proteomes" id="UP000077734"/>
    </source>
</evidence>